<keyword evidence="5" id="KW-1185">Reference proteome</keyword>
<dbReference type="RefSeq" id="WP_277577656.1">
    <property type="nucleotide sequence ID" value="NZ_JANRMI010000002.1"/>
</dbReference>
<keyword evidence="3" id="KW-1133">Transmembrane helix</keyword>
<evidence type="ECO:0000313" key="4">
    <source>
        <dbReference type="EMBL" id="MDG0816179.1"/>
    </source>
</evidence>
<keyword evidence="2" id="KW-0808">Transferase</keyword>
<evidence type="ECO:0000313" key="5">
    <source>
        <dbReference type="Proteomes" id="UP001152321"/>
    </source>
</evidence>
<reference evidence="4" key="1">
    <citation type="submission" date="2022-08" db="EMBL/GenBank/DDBJ databases">
        <title>Novel Bdellovibrio Species Isolated from Svalbard: Designation Bdellovibrio svalbardensis.</title>
        <authorList>
            <person name="Mitchell R.J."/>
            <person name="Choi S.Y."/>
        </authorList>
    </citation>
    <scope>NUCLEOTIDE SEQUENCE</scope>
    <source>
        <strain evidence="4">PAP01</strain>
    </source>
</reference>
<dbReference type="Gene3D" id="3.40.50.2000">
    <property type="entry name" value="Glycogen Phosphorylase B"/>
    <property type="match status" value="2"/>
</dbReference>
<dbReference type="EMBL" id="JANRMI010000002">
    <property type="protein sequence ID" value="MDG0816179.1"/>
    <property type="molecule type" value="Genomic_DNA"/>
</dbReference>
<dbReference type="SUPFAM" id="SSF53756">
    <property type="entry name" value="UDP-Glycosyltransferase/glycogen phosphorylase"/>
    <property type="match status" value="1"/>
</dbReference>
<comment type="caution">
    <text evidence="4">The sequence shown here is derived from an EMBL/GenBank/DDBJ whole genome shotgun (WGS) entry which is preliminary data.</text>
</comment>
<protein>
    <submittedName>
        <fullName evidence="4">Glycosyltransferase family 9 protein</fullName>
    </submittedName>
</protein>
<dbReference type="Proteomes" id="UP001152321">
    <property type="component" value="Unassembled WGS sequence"/>
</dbReference>
<dbReference type="Pfam" id="PF01075">
    <property type="entry name" value="Glyco_transf_9"/>
    <property type="match status" value="1"/>
</dbReference>
<keyword evidence="3" id="KW-0472">Membrane</keyword>
<dbReference type="InterPro" id="IPR002201">
    <property type="entry name" value="Glyco_trans_9"/>
</dbReference>
<evidence type="ECO:0000256" key="2">
    <source>
        <dbReference type="ARBA" id="ARBA00022679"/>
    </source>
</evidence>
<evidence type="ECO:0000256" key="1">
    <source>
        <dbReference type="ARBA" id="ARBA00022676"/>
    </source>
</evidence>
<keyword evidence="1" id="KW-0328">Glycosyltransferase</keyword>
<evidence type="ECO:0000256" key="3">
    <source>
        <dbReference type="SAM" id="Phobius"/>
    </source>
</evidence>
<organism evidence="4 5">
    <name type="scientific">Bdellovibrio svalbardensis</name>
    <dbReference type="NCBI Taxonomy" id="2972972"/>
    <lineage>
        <taxon>Bacteria</taxon>
        <taxon>Pseudomonadati</taxon>
        <taxon>Bdellovibrionota</taxon>
        <taxon>Bdellovibrionia</taxon>
        <taxon>Bdellovibrionales</taxon>
        <taxon>Pseudobdellovibrionaceae</taxon>
        <taxon>Bdellovibrio</taxon>
    </lineage>
</organism>
<dbReference type="PANTHER" id="PTHR30160">
    <property type="entry name" value="TETRAACYLDISACCHARIDE 4'-KINASE-RELATED"/>
    <property type="match status" value="1"/>
</dbReference>
<dbReference type="CDD" id="cd03789">
    <property type="entry name" value="GT9_LPS_heptosyltransferase"/>
    <property type="match status" value="1"/>
</dbReference>
<feature type="transmembrane region" description="Helical" evidence="3">
    <location>
        <begin position="99"/>
        <end position="117"/>
    </location>
</feature>
<sequence>MLSTAKTAKILIIRFSSFGDVVQTLSVPSALVQTFPGAEIHWITRKDMAPLLKNHPHIKRVWEFDRKAGLLGLMKLTLAMRAENFTHIYDAHNNMRSRVIVWILRPLGFLGMGPTFIRRSIRRWKRLLLFKFRINTFEMPFSGQRDLLEPLQAWGVSKIAPPAPQIFPSDENTRKAAEVLGDYAGSIALAPSAAFFLKRWPKQYWMELIQLLPGERFVLLGGPEDSFIEDIHAVAPDRVLNLAGKCSLQVSSSVVGLSKAIVSNDTGLLHVAEQLGKKTIALMGPAPFGFPSRPSTKIMELNLYCRPCSKHGQGPCVNKEKYQKCLVDITPAQVAEQLRLLLGDRP</sequence>
<gene>
    <name evidence="4" type="ORF">NWE73_07375</name>
</gene>
<name>A0ABT6DH47_9BACT</name>
<keyword evidence="3" id="KW-0812">Transmembrane</keyword>
<dbReference type="InterPro" id="IPR051199">
    <property type="entry name" value="LPS_LOS_Heptosyltrfase"/>
</dbReference>
<proteinExistence type="predicted"/>
<accession>A0ABT6DH47</accession>